<evidence type="ECO:0000256" key="1">
    <source>
        <dbReference type="PROSITE-ProRule" id="PRU00047"/>
    </source>
</evidence>
<accession>A0A9D4T123</accession>
<proteinExistence type="predicted"/>
<dbReference type="InterPro" id="IPR001878">
    <property type="entry name" value="Znf_CCHC"/>
</dbReference>
<dbReference type="EMBL" id="JABSTV010001248">
    <property type="protein sequence ID" value="KAH7967981.1"/>
    <property type="molecule type" value="Genomic_DNA"/>
</dbReference>
<feature type="compositionally biased region" description="Polar residues" evidence="2">
    <location>
        <begin position="56"/>
        <end position="74"/>
    </location>
</feature>
<dbReference type="PROSITE" id="PS50158">
    <property type="entry name" value="ZF_CCHC"/>
    <property type="match status" value="1"/>
</dbReference>
<evidence type="ECO:0000256" key="2">
    <source>
        <dbReference type="SAM" id="MobiDB-lite"/>
    </source>
</evidence>
<evidence type="ECO:0000313" key="5">
    <source>
        <dbReference type="Proteomes" id="UP000821837"/>
    </source>
</evidence>
<dbReference type="Proteomes" id="UP000821837">
    <property type="component" value="Unassembled WGS sequence"/>
</dbReference>
<keyword evidence="1" id="KW-0862">Zinc</keyword>
<keyword evidence="5" id="KW-1185">Reference proteome</keyword>
<feature type="region of interest" description="Disordered" evidence="2">
    <location>
        <begin position="14"/>
        <end position="74"/>
    </location>
</feature>
<comment type="caution">
    <text evidence="4">The sequence shown here is derived from an EMBL/GenBank/DDBJ whole genome shotgun (WGS) entry which is preliminary data.</text>
</comment>
<dbReference type="GO" id="GO:0008270">
    <property type="term" value="F:zinc ion binding"/>
    <property type="evidence" value="ECO:0007669"/>
    <property type="project" value="UniProtKB-KW"/>
</dbReference>
<keyword evidence="1" id="KW-0863">Zinc-finger</keyword>
<protein>
    <recommendedName>
        <fullName evidence="3">CCHC-type domain-containing protein</fullName>
    </recommendedName>
</protein>
<dbReference type="VEuPathDB" id="VectorBase:RSAN_034444"/>
<dbReference type="Pfam" id="PF03564">
    <property type="entry name" value="DUF1759"/>
    <property type="match status" value="1"/>
</dbReference>
<keyword evidence="1" id="KW-0479">Metal-binding</keyword>
<gene>
    <name evidence="4" type="ORF">HPB52_005049</name>
</gene>
<evidence type="ECO:0000259" key="3">
    <source>
        <dbReference type="PROSITE" id="PS50158"/>
    </source>
</evidence>
<name>A0A9D4T123_RHISA</name>
<sequence>MRLRQRLPVFLREDANKATATSTSTPEATLPNVDAGGARSSASNEVSEPSPRVTEMTPSTRNRAASSHSGSAETTDPYVFRRASRFATIHLNDELLQIEKFKYLLSYLTGAAKRAIEGIRLTEDNYSIAIKTLTERFGRRDLLINEHVDHLLALAPVMSSAEVENFDCSTTSACLRTSPYSIARRRRKRRRIHPLSRHLKRELDRLQKFYSFLRVQVEIREEGRPGRTASASSHLIPEEDVQYPPAPVGHLPTASALAPESAAVTEEAARCCYRCGSSNHMARFCRRARSIMCSKCHRQHLTILCELIQSAAPTRANVTAVDQDELCIAGRSTNTPPVTSASSALSGVNAVLLQTGQLWIESRSRRRLVRILLDSGSQRTFIRADLSKDLRCPVIRNEELSLVTFGHSNPREVMRSRRVVLTLRGQRRDIAVTVEALEVPEVCTVTSPPINTAELHKAEHYWLQNVQEEMFSEEAQALRAGKGPLATSPTQVGYFGEAVVCRS</sequence>
<dbReference type="AlphaFoldDB" id="A0A9D4T123"/>
<dbReference type="PANTHER" id="PTHR47331:SF5">
    <property type="entry name" value="RIBONUCLEASE H"/>
    <property type="match status" value="1"/>
</dbReference>
<reference evidence="4" key="1">
    <citation type="journal article" date="2020" name="Cell">
        <title>Large-Scale Comparative Analyses of Tick Genomes Elucidate Their Genetic Diversity and Vector Capacities.</title>
        <authorList>
            <consortium name="Tick Genome and Microbiome Consortium (TIGMIC)"/>
            <person name="Jia N."/>
            <person name="Wang J."/>
            <person name="Shi W."/>
            <person name="Du L."/>
            <person name="Sun Y."/>
            <person name="Zhan W."/>
            <person name="Jiang J.F."/>
            <person name="Wang Q."/>
            <person name="Zhang B."/>
            <person name="Ji P."/>
            <person name="Bell-Sakyi L."/>
            <person name="Cui X.M."/>
            <person name="Yuan T.T."/>
            <person name="Jiang B.G."/>
            <person name="Yang W.F."/>
            <person name="Lam T.T."/>
            <person name="Chang Q.C."/>
            <person name="Ding S.J."/>
            <person name="Wang X.J."/>
            <person name="Zhu J.G."/>
            <person name="Ruan X.D."/>
            <person name="Zhao L."/>
            <person name="Wei J.T."/>
            <person name="Ye R.Z."/>
            <person name="Que T.C."/>
            <person name="Du C.H."/>
            <person name="Zhou Y.H."/>
            <person name="Cheng J.X."/>
            <person name="Dai P.F."/>
            <person name="Guo W.B."/>
            <person name="Han X.H."/>
            <person name="Huang E.J."/>
            <person name="Li L.F."/>
            <person name="Wei W."/>
            <person name="Gao Y.C."/>
            <person name="Liu J.Z."/>
            <person name="Shao H.Z."/>
            <person name="Wang X."/>
            <person name="Wang C.C."/>
            <person name="Yang T.C."/>
            <person name="Huo Q.B."/>
            <person name="Li W."/>
            <person name="Chen H.Y."/>
            <person name="Chen S.E."/>
            <person name="Zhou L.G."/>
            <person name="Ni X.B."/>
            <person name="Tian J.H."/>
            <person name="Sheng Y."/>
            <person name="Liu T."/>
            <person name="Pan Y.S."/>
            <person name="Xia L.Y."/>
            <person name="Li J."/>
            <person name="Zhao F."/>
            <person name="Cao W.C."/>
        </authorList>
    </citation>
    <scope>NUCLEOTIDE SEQUENCE</scope>
    <source>
        <strain evidence="4">Rsan-2018</strain>
    </source>
</reference>
<dbReference type="PANTHER" id="PTHR47331">
    <property type="entry name" value="PHD-TYPE DOMAIN-CONTAINING PROTEIN"/>
    <property type="match status" value="1"/>
</dbReference>
<dbReference type="GO" id="GO:0003676">
    <property type="term" value="F:nucleic acid binding"/>
    <property type="evidence" value="ECO:0007669"/>
    <property type="project" value="InterPro"/>
</dbReference>
<dbReference type="InterPro" id="IPR005312">
    <property type="entry name" value="DUF1759"/>
</dbReference>
<organism evidence="4 5">
    <name type="scientific">Rhipicephalus sanguineus</name>
    <name type="common">Brown dog tick</name>
    <name type="synonym">Ixodes sanguineus</name>
    <dbReference type="NCBI Taxonomy" id="34632"/>
    <lineage>
        <taxon>Eukaryota</taxon>
        <taxon>Metazoa</taxon>
        <taxon>Ecdysozoa</taxon>
        <taxon>Arthropoda</taxon>
        <taxon>Chelicerata</taxon>
        <taxon>Arachnida</taxon>
        <taxon>Acari</taxon>
        <taxon>Parasitiformes</taxon>
        <taxon>Ixodida</taxon>
        <taxon>Ixodoidea</taxon>
        <taxon>Ixodidae</taxon>
        <taxon>Rhipicephalinae</taxon>
        <taxon>Rhipicephalus</taxon>
        <taxon>Rhipicephalus</taxon>
    </lineage>
</organism>
<evidence type="ECO:0000313" key="4">
    <source>
        <dbReference type="EMBL" id="KAH7967981.1"/>
    </source>
</evidence>
<feature type="domain" description="CCHC-type" evidence="3">
    <location>
        <begin position="272"/>
        <end position="287"/>
    </location>
</feature>
<reference evidence="4" key="2">
    <citation type="submission" date="2021-09" db="EMBL/GenBank/DDBJ databases">
        <authorList>
            <person name="Jia N."/>
            <person name="Wang J."/>
            <person name="Shi W."/>
            <person name="Du L."/>
            <person name="Sun Y."/>
            <person name="Zhan W."/>
            <person name="Jiang J."/>
            <person name="Wang Q."/>
            <person name="Zhang B."/>
            <person name="Ji P."/>
            <person name="Sakyi L.B."/>
            <person name="Cui X."/>
            <person name="Yuan T."/>
            <person name="Jiang B."/>
            <person name="Yang W."/>
            <person name="Lam T.T.-Y."/>
            <person name="Chang Q."/>
            <person name="Ding S."/>
            <person name="Wang X."/>
            <person name="Zhu J."/>
            <person name="Ruan X."/>
            <person name="Zhao L."/>
            <person name="Wei J."/>
            <person name="Que T."/>
            <person name="Du C."/>
            <person name="Cheng J."/>
            <person name="Dai P."/>
            <person name="Han X."/>
            <person name="Huang E."/>
            <person name="Gao Y."/>
            <person name="Liu J."/>
            <person name="Shao H."/>
            <person name="Ye R."/>
            <person name="Li L."/>
            <person name="Wei W."/>
            <person name="Wang X."/>
            <person name="Wang C."/>
            <person name="Huo Q."/>
            <person name="Li W."/>
            <person name="Guo W."/>
            <person name="Chen H."/>
            <person name="Chen S."/>
            <person name="Zhou L."/>
            <person name="Zhou L."/>
            <person name="Ni X."/>
            <person name="Tian J."/>
            <person name="Zhou Y."/>
            <person name="Sheng Y."/>
            <person name="Liu T."/>
            <person name="Pan Y."/>
            <person name="Xia L."/>
            <person name="Li J."/>
            <person name="Zhao F."/>
            <person name="Cao W."/>
        </authorList>
    </citation>
    <scope>NUCLEOTIDE SEQUENCE</scope>
    <source>
        <strain evidence="4">Rsan-2018</strain>
        <tissue evidence="4">Larvae</tissue>
    </source>
</reference>